<dbReference type="PANTHER" id="PTHR11496">
    <property type="entry name" value="ALCOHOL DEHYDROGENASE"/>
    <property type="match status" value="1"/>
</dbReference>
<dbReference type="OrthoDB" id="9815791at2"/>
<proteinExistence type="inferred from homology"/>
<evidence type="ECO:0000256" key="4">
    <source>
        <dbReference type="ARBA" id="ARBA00023027"/>
    </source>
</evidence>
<sequence length="380" mass="38499">MRFEVLTPGRIVFGRGVAAEAASRLAAMGRRVLLVRGGAVAFADRLGAELRQAGCAVLDLRGRGEPDLPGLEAALAEARGFAPDAVAAVGGGSVLDLGKALAALLPSTRPPLDHLEVVGLGLPLPAAPLPFAAMPTTAGTGAEATRNAVIGVPDAGRKVSLRDDRMIPALALVDPALTDDCPRGVTLASGLDAVTQVIEPYLSARATPFTDALCRDAIPRGLAALIRLMQAEDQAARDAMAHVSLTGGLALANAGLGAVHGLSGVIGGRHGAPHGAICGRLLVPVLRANRAALAEAGRPVGRFDEVTDWIAGALDCPAEMALDRFAGWIDAAGLPRLAAMSQGAPDPGALAREAEAASSMKANPAALPPETLARIVAEAL</sequence>
<evidence type="ECO:0000256" key="1">
    <source>
        <dbReference type="ARBA" id="ARBA00001962"/>
    </source>
</evidence>
<comment type="similarity">
    <text evidence="2">Belongs to the iron-containing alcohol dehydrogenase family.</text>
</comment>
<dbReference type="CDD" id="cd08183">
    <property type="entry name" value="Fe-ADH-like"/>
    <property type="match status" value="1"/>
</dbReference>
<dbReference type="SUPFAM" id="SSF56796">
    <property type="entry name" value="Dehydroquinate synthase-like"/>
    <property type="match status" value="1"/>
</dbReference>
<dbReference type="Gene3D" id="1.20.1090.10">
    <property type="entry name" value="Dehydroquinate synthase-like - alpha domain"/>
    <property type="match status" value="1"/>
</dbReference>
<keyword evidence="8" id="KW-1185">Reference proteome</keyword>
<evidence type="ECO:0000313" key="7">
    <source>
        <dbReference type="EMBL" id="TCO72774.1"/>
    </source>
</evidence>
<name>A0A4R2KHY3_9RHOB</name>
<dbReference type="InterPro" id="IPR056798">
    <property type="entry name" value="ADH_Fe_C"/>
</dbReference>
<dbReference type="RefSeq" id="WP_132542146.1">
    <property type="nucleotide sequence ID" value="NZ_SLWW01000003.1"/>
</dbReference>
<gene>
    <name evidence="7" type="ORF">EV655_1031</name>
</gene>
<dbReference type="Proteomes" id="UP000295142">
    <property type="component" value="Unassembled WGS sequence"/>
</dbReference>
<evidence type="ECO:0000256" key="2">
    <source>
        <dbReference type="ARBA" id="ARBA00007358"/>
    </source>
</evidence>
<dbReference type="GO" id="GO:0046872">
    <property type="term" value="F:metal ion binding"/>
    <property type="evidence" value="ECO:0007669"/>
    <property type="project" value="InterPro"/>
</dbReference>
<dbReference type="Pfam" id="PF00465">
    <property type="entry name" value="Fe-ADH"/>
    <property type="match status" value="1"/>
</dbReference>
<dbReference type="InterPro" id="IPR018211">
    <property type="entry name" value="ADH_Fe_CS"/>
</dbReference>
<comment type="caution">
    <text evidence="7">The sequence shown here is derived from an EMBL/GenBank/DDBJ whole genome shotgun (WGS) entry which is preliminary data.</text>
</comment>
<organism evidence="7 8">
    <name type="scientific">Rhodovulum euryhalinum</name>
    <dbReference type="NCBI Taxonomy" id="35805"/>
    <lineage>
        <taxon>Bacteria</taxon>
        <taxon>Pseudomonadati</taxon>
        <taxon>Pseudomonadota</taxon>
        <taxon>Alphaproteobacteria</taxon>
        <taxon>Rhodobacterales</taxon>
        <taxon>Paracoccaceae</taxon>
        <taxon>Rhodovulum</taxon>
    </lineage>
</organism>
<dbReference type="Pfam" id="PF25137">
    <property type="entry name" value="ADH_Fe_C"/>
    <property type="match status" value="1"/>
</dbReference>
<dbReference type="Gene3D" id="3.40.50.1970">
    <property type="match status" value="1"/>
</dbReference>
<evidence type="ECO:0000259" key="6">
    <source>
        <dbReference type="Pfam" id="PF25137"/>
    </source>
</evidence>
<evidence type="ECO:0000259" key="5">
    <source>
        <dbReference type="Pfam" id="PF00465"/>
    </source>
</evidence>
<keyword evidence="3" id="KW-0560">Oxidoreductase</keyword>
<dbReference type="GO" id="GO:0004022">
    <property type="term" value="F:alcohol dehydrogenase (NAD+) activity"/>
    <property type="evidence" value="ECO:0007669"/>
    <property type="project" value="TreeGrafter"/>
</dbReference>
<reference evidence="7 8" key="1">
    <citation type="submission" date="2019-03" db="EMBL/GenBank/DDBJ databases">
        <title>Genomic Encyclopedia of Type Strains, Phase IV (KMG-IV): sequencing the most valuable type-strain genomes for metagenomic binning, comparative biology and taxonomic classification.</title>
        <authorList>
            <person name="Goeker M."/>
        </authorList>
    </citation>
    <scope>NUCLEOTIDE SEQUENCE [LARGE SCALE GENOMIC DNA]</scope>
    <source>
        <strain evidence="7 8">DSM 4868</strain>
    </source>
</reference>
<dbReference type="InterPro" id="IPR001670">
    <property type="entry name" value="ADH_Fe/GldA"/>
</dbReference>
<feature type="domain" description="Alcohol dehydrogenase iron-type/glycerol dehydrogenase GldA" evidence="5">
    <location>
        <begin position="8"/>
        <end position="175"/>
    </location>
</feature>
<dbReference type="PROSITE" id="PS00913">
    <property type="entry name" value="ADH_IRON_1"/>
    <property type="match status" value="1"/>
</dbReference>
<keyword evidence="4" id="KW-0520">NAD</keyword>
<dbReference type="InterPro" id="IPR039697">
    <property type="entry name" value="Alcohol_dehydrogenase_Fe"/>
</dbReference>
<dbReference type="PANTHER" id="PTHR11496:SF102">
    <property type="entry name" value="ALCOHOL DEHYDROGENASE 4"/>
    <property type="match status" value="1"/>
</dbReference>
<protein>
    <submittedName>
        <fullName evidence="7">Uncharacterized protein</fullName>
    </submittedName>
</protein>
<comment type="cofactor">
    <cofactor evidence="1">
        <name>Fe cation</name>
        <dbReference type="ChEBI" id="CHEBI:24875"/>
    </cofactor>
</comment>
<evidence type="ECO:0000313" key="8">
    <source>
        <dbReference type="Proteomes" id="UP000295142"/>
    </source>
</evidence>
<evidence type="ECO:0000256" key="3">
    <source>
        <dbReference type="ARBA" id="ARBA00023002"/>
    </source>
</evidence>
<feature type="domain" description="Fe-containing alcohol dehydrogenase-like C-terminal" evidence="6">
    <location>
        <begin position="186"/>
        <end position="378"/>
    </location>
</feature>
<accession>A0A4R2KHY3</accession>
<dbReference type="AlphaFoldDB" id="A0A4R2KHY3"/>
<dbReference type="EMBL" id="SLWW01000003">
    <property type="protein sequence ID" value="TCO72774.1"/>
    <property type="molecule type" value="Genomic_DNA"/>
</dbReference>